<dbReference type="PANTHER" id="PTHR35400">
    <property type="entry name" value="SLR1083 PROTEIN"/>
    <property type="match status" value="1"/>
</dbReference>
<keyword evidence="3" id="KW-0255">Endonuclease</keyword>
<dbReference type="Pfam" id="PF05685">
    <property type="entry name" value="Uma2"/>
    <property type="match status" value="1"/>
</dbReference>
<comment type="caution">
    <text evidence="3">The sequence shown here is derived from an EMBL/GenBank/DDBJ whole genome shotgun (WGS) entry which is preliminary data.</text>
</comment>
<sequence length="259" mass="28540">MSRGVLPKPVTATARIAPPAGRELPRLNHRSPSSTARVTPSSRPHPAKLRIRPVRHLACLGRIHAVSAPGHSGDPITVEQFDALPEDNSHRYEIEDGLLLVMNRPSGPHLLATQRLTGLLNDQLPEDWEAVQEFEGEFSGVSPRRIPDVVVLPADKTDAGRFHAEDARLAIEVVSPGESWARDYGTKAAEYAANGIPYYWVVDVLSEDGPGVTVHALDHRTGRYSLLGRFTGTYETTEPFELTIDLDTLTGPRRKRQMP</sequence>
<gene>
    <name evidence="3" type="ORF">F0L68_01900</name>
</gene>
<accession>A0A5B2XRE0</accession>
<dbReference type="SUPFAM" id="SSF52980">
    <property type="entry name" value="Restriction endonuclease-like"/>
    <property type="match status" value="1"/>
</dbReference>
<reference evidence="3 4" key="1">
    <citation type="submission" date="2019-09" db="EMBL/GenBank/DDBJ databases">
        <title>Goodfellowia gen. nov., a new genus of the Pseudonocardineae related to Actinoalloteichus, containing Goodfellowia coeruleoviolacea gen. nov., comb. nov. gen. nov., comb. nov.</title>
        <authorList>
            <person name="Labeda D."/>
        </authorList>
    </citation>
    <scope>NUCLEOTIDE SEQUENCE [LARGE SCALE GENOMIC DNA]</scope>
    <source>
        <strain evidence="3 4">AN110305</strain>
    </source>
</reference>
<evidence type="ECO:0000313" key="3">
    <source>
        <dbReference type="EMBL" id="KAA2266518.1"/>
    </source>
</evidence>
<dbReference type="OrthoDB" id="9799703at2"/>
<feature type="domain" description="Putative restriction endonuclease" evidence="2">
    <location>
        <begin position="78"/>
        <end position="229"/>
    </location>
</feature>
<dbReference type="PANTHER" id="PTHR35400:SF3">
    <property type="entry name" value="SLL1072 PROTEIN"/>
    <property type="match status" value="1"/>
</dbReference>
<dbReference type="GO" id="GO:0004519">
    <property type="term" value="F:endonuclease activity"/>
    <property type="evidence" value="ECO:0007669"/>
    <property type="project" value="UniProtKB-KW"/>
</dbReference>
<dbReference type="AlphaFoldDB" id="A0A5B2XRE0"/>
<feature type="compositionally biased region" description="Polar residues" evidence="1">
    <location>
        <begin position="30"/>
        <end position="42"/>
    </location>
</feature>
<reference evidence="3 4" key="2">
    <citation type="submission" date="2019-09" db="EMBL/GenBank/DDBJ databases">
        <authorList>
            <person name="Jin C."/>
        </authorList>
    </citation>
    <scope>NUCLEOTIDE SEQUENCE [LARGE SCALE GENOMIC DNA]</scope>
    <source>
        <strain evidence="3 4">AN110305</strain>
    </source>
</reference>
<proteinExistence type="predicted"/>
<organism evidence="3 4">
    <name type="scientific">Solihabitans fulvus</name>
    <dbReference type="NCBI Taxonomy" id="1892852"/>
    <lineage>
        <taxon>Bacteria</taxon>
        <taxon>Bacillati</taxon>
        <taxon>Actinomycetota</taxon>
        <taxon>Actinomycetes</taxon>
        <taxon>Pseudonocardiales</taxon>
        <taxon>Pseudonocardiaceae</taxon>
        <taxon>Solihabitans</taxon>
    </lineage>
</organism>
<keyword evidence="3" id="KW-0540">Nuclease</keyword>
<evidence type="ECO:0000256" key="1">
    <source>
        <dbReference type="SAM" id="MobiDB-lite"/>
    </source>
</evidence>
<dbReference type="Proteomes" id="UP000323454">
    <property type="component" value="Unassembled WGS sequence"/>
</dbReference>
<feature type="region of interest" description="Disordered" evidence="1">
    <location>
        <begin position="1"/>
        <end position="46"/>
    </location>
</feature>
<evidence type="ECO:0000259" key="2">
    <source>
        <dbReference type="Pfam" id="PF05685"/>
    </source>
</evidence>
<dbReference type="InterPro" id="IPR011335">
    <property type="entry name" value="Restrct_endonuc-II-like"/>
</dbReference>
<keyword evidence="3" id="KW-0378">Hydrolase</keyword>
<dbReference type="CDD" id="cd06260">
    <property type="entry name" value="DUF820-like"/>
    <property type="match status" value="1"/>
</dbReference>
<dbReference type="InterPro" id="IPR008538">
    <property type="entry name" value="Uma2"/>
</dbReference>
<name>A0A5B2XRE0_9PSEU</name>
<evidence type="ECO:0000313" key="4">
    <source>
        <dbReference type="Proteomes" id="UP000323454"/>
    </source>
</evidence>
<keyword evidence="4" id="KW-1185">Reference proteome</keyword>
<dbReference type="InterPro" id="IPR012296">
    <property type="entry name" value="Nuclease_put_TT1808"/>
</dbReference>
<dbReference type="EMBL" id="VUOB01000002">
    <property type="protein sequence ID" value="KAA2266518.1"/>
    <property type="molecule type" value="Genomic_DNA"/>
</dbReference>
<dbReference type="Gene3D" id="3.90.1570.10">
    <property type="entry name" value="tt1808, chain A"/>
    <property type="match status" value="1"/>
</dbReference>
<protein>
    <submittedName>
        <fullName evidence="3">Uma2 family endonuclease</fullName>
    </submittedName>
</protein>